<organism evidence="2 3">
    <name type="scientific">Sesamum alatum</name>
    <dbReference type="NCBI Taxonomy" id="300844"/>
    <lineage>
        <taxon>Eukaryota</taxon>
        <taxon>Viridiplantae</taxon>
        <taxon>Streptophyta</taxon>
        <taxon>Embryophyta</taxon>
        <taxon>Tracheophyta</taxon>
        <taxon>Spermatophyta</taxon>
        <taxon>Magnoliopsida</taxon>
        <taxon>eudicotyledons</taxon>
        <taxon>Gunneridae</taxon>
        <taxon>Pentapetalae</taxon>
        <taxon>asterids</taxon>
        <taxon>lamiids</taxon>
        <taxon>Lamiales</taxon>
        <taxon>Pedaliaceae</taxon>
        <taxon>Sesamum</taxon>
    </lineage>
</organism>
<evidence type="ECO:0008006" key="4">
    <source>
        <dbReference type="Google" id="ProtNLM"/>
    </source>
</evidence>
<sequence>MEEIKVTDVAAYKWLTETCNEPPSSWSRHGFDVAVKVDHVTNNMTESFNAFLGKMRQRPVIQLLEWYRTKVMKMFFSRYEKAKTWQTKLPPNVNAKVERNQRAGRKLVTIPSSEYLFEVYDDRKYIVNLKELTCQCREWQVSGVPSKHAMSCILFMRHDPIQYVNEYLTTEAYLRTYKGMIQAVSDEALWPENPQIPPLKPPVHKRKNKVFKQGKLQVNRRREPNEPPKTHKRSIHKTCKACNGIGHNKRTCKTPQTRPSHDSNELTGSQDPSSQVSSLGGGTSQSRL</sequence>
<name>A0AAE1XYG8_9LAMI</name>
<protein>
    <recommendedName>
        <fullName evidence="4">SWIM-type domain-containing protein</fullName>
    </recommendedName>
</protein>
<dbReference type="PANTHER" id="PTHR31973:SF187">
    <property type="entry name" value="MUTATOR TRANSPOSASE MUDRA PROTEIN"/>
    <property type="match status" value="1"/>
</dbReference>
<feature type="compositionally biased region" description="Basic and acidic residues" evidence="1">
    <location>
        <begin position="220"/>
        <end position="229"/>
    </location>
</feature>
<comment type="caution">
    <text evidence="2">The sequence shown here is derived from an EMBL/GenBank/DDBJ whole genome shotgun (WGS) entry which is preliminary data.</text>
</comment>
<proteinExistence type="predicted"/>
<reference evidence="2" key="1">
    <citation type="submission" date="2020-06" db="EMBL/GenBank/DDBJ databases">
        <authorList>
            <person name="Li T."/>
            <person name="Hu X."/>
            <person name="Zhang T."/>
            <person name="Song X."/>
            <person name="Zhang H."/>
            <person name="Dai N."/>
            <person name="Sheng W."/>
            <person name="Hou X."/>
            <person name="Wei L."/>
        </authorList>
    </citation>
    <scope>NUCLEOTIDE SEQUENCE</scope>
    <source>
        <strain evidence="2">3651</strain>
        <tissue evidence="2">Leaf</tissue>
    </source>
</reference>
<evidence type="ECO:0000256" key="1">
    <source>
        <dbReference type="SAM" id="MobiDB-lite"/>
    </source>
</evidence>
<feature type="compositionally biased region" description="Polar residues" evidence="1">
    <location>
        <begin position="265"/>
        <end position="278"/>
    </location>
</feature>
<feature type="region of interest" description="Disordered" evidence="1">
    <location>
        <begin position="245"/>
        <end position="288"/>
    </location>
</feature>
<evidence type="ECO:0000313" key="2">
    <source>
        <dbReference type="EMBL" id="KAK4419818.1"/>
    </source>
</evidence>
<accession>A0AAE1XYG8</accession>
<gene>
    <name evidence="2" type="ORF">Salat_2394700</name>
</gene>
<dbReference type="PANTHER" id="PTHR31973">
    <property type="entry name" value="POLYPROTEIN, PUTATIVE-RELATED"/>
    <property type="match status" value="1"/>
</dbReference>
<reference evidence="2" key="2">
    <citation type="journal article" date="2024" name="Plant">
        <title>Genomic evolution and insights into agronomic trait innovations of Sesamum species.</title>
        <authorList>
            <person name="Miao H."/>
            <person name="Wang L."/>
            <person name="Qu L."/>
            <person name="Liu H."/>
            <person name="Sun Y."/>
            <person name="Le M."/>
            <person name="Wang Q."/>
            <person name="Wei S."/>
            <person name="Zheng Y."/>
            <person name="Lin W."/>
            <person name="Duan Y."/>
            <person name="Cao H."/>
            <person name="Xiong S."/>
            <person name="Wang X."/>
            <person name="Wei L."/>
            <person name="Li C."/>
            <person name="Ma Q."/>
            <person name="Ju M."/>
            <person name="Zhao R."/>
            <person name="Li G."/>
            <person name="Mu C."/>
            <person name="Tian Q."/>
            <person name="Mei H."/>
            <person name="Zhang T."/>
            <person name="Gao T."/>
            <person name="Zhang H."/>
        </authorList>
    </citation>
    <scope>NUCLEOTIDE SEQUENCE</scope>
    <source>
        <strain evidence="2">3651</strain>
    </source>
</reference>
<dbReference type="AlphaFoldDB" id="A0AAE1XYG8"/>
<feature type="region of interest" description="Disordered" evidence="1">
    <location>
        <begin position="217"/>
        <end position="236"/>
    </location>
</feature>
<evidence type="ECO:0000313" key="3">
    <source>
        <dbReference type="Proteomes" id="UP001293254"/>
    </source>
</evidence>
<feature type="compositionally biased region" description="Gly residues" evidence="1">
    <location>
        <begin position="279"/>
        <end position="288"/>
    </location>
</feature>
<keyword evidence="3" id="KW-1185">Reference proteome</keyword>
<dbReference type="Proteomes" id="UP001293254">
    <property type="component" value="Unassembled WGS sequence"/>
</dbReference>
<dbReference type="EMBL" id="JACGWO010000009">
    <property type="protein sequence ID" value="KAK4419818.1"/>
    <property type="molecule type" value="Genomic_DNA"/>
</dbReference>